<evidence type="ECO:0000259" key="11">
    <source>
        <dbReference type="Pfam" id="PF13807"/>
    </source>
</evidence>
<keyword evidence="5 12" id="KW-0418">Kinase</keyword>
<evidence type="ECO:0000256" key="9">
    <source>
        <dbReference type="SAM" id="Phobius"/>
    </source>
</evidence>
<accession>A0A6I2TWU5</accession>
<dbReference type="SUPFAM" id="SSF52540">
    <property type="entry name" value="P-loop containing nucleoside triphosphate hydrolases"/>
    <property type="match status" value="1"/>
</dbReference>
<keyword evidence="9" id="KW-0812">Transmembrane</keyword>
<dbReference type="Pfam" id="PF13614">
    <property type="entry name" value="AAA_31"/>
    <property type="match status" value="1"/>
</dbReference>
<evidence type="ECO:0000256" key="3">
    <source>
        <dbReference type="ARBA" id="ARBA00022679"/>
    </source>
</evidence>
<keyword evidence="7" id="KW-0829">Tyrosine-protein kinase</keyword>
<evidence type="ECO:0000256" key="4">
    <source>
        <dbReference type="ARBA" id="ARBA00022741"/>
    </source>
</evidence>
<dbReference type="RefSeq" id="WP_154480389.1">
    <property type="nucleotide sequence ID" value="NZ_VUNF01000003.1"/>
</dbReference>
<sequence length="703" mass="80045">MNSNTSFNKQIEEFLSLQDFWILCRSHSSWFGLSLAMFLLVAIYYLSITPDVYTCEASVLVKEETTQGTVAQSSNGNNFNNMALIQQPTNMPNVLRKYTSLALLTDVAYRLDTIRTKSEAKRVAKTLQGGLTTTLDDEKSTIINLKYSDTSPERAERVLNTIIEVYNERWINEKKQMARNTASFIDERLLVIEKSLNQVDDSISTFKTRHHITNLEQASDLYLQQQNESESEILQLTNQLYMAQYILDVLKDNKSRYKLLPAHTGLTSSEAGQQIAQYNTLLLKLKNNLEGTSTQNPIIMRQEEELGEIRQNIIATISNYIKTIQIQIGSMQGYNADVKEKVTSNPDQAKKLLSVERDQKVMESLYLYLLQKKEENEISMTYTPAPTQVVDMPHGSPFPTYPNKKSVLLAAILIGLLLPAVIIFVRESLNTTVRGKLDIESRTQIPVVGEVPLFDNGKKRVELNGIHFKKNKRSRRMPTPLLVQQNSQNAINEAFRILRSNIEFMSDTPKHKNVYLVTSMFPSSGKSFITMNLALALAIKGRRVLVIDGDMRRATATHTFGNREVGLANYLGEKVEHVEEVIYQHDEHPSLYILPVGTTPPNPTELLSSPRMPLLLEQVRPQFDFILIDCPMTESLADASIIEHHVDRTLYVVRAGLFQCRSVYQLDAQVQNGKYKNLSIVLNAIKPVSQYGYKYGYYYNYKY</sequence>
<dbReference type="InterPro" id="IPR032807">
    <property type="entry name" value="GNVR"/>
</dbReference>
<evidence type="ECO:0000256" key="7">
    <source>
        <dbReference type="ARBA" id="ARBA00023137"/>
    </source>
</evidence>
<feature type="transmembrane region" description="Helical" evidence="9">
    <location>
        <begin position="407"/>
        <end position="425"/>
    </location>
</feature>
<comment type="caution">
    <text evidence="12">The sequence shown here is derived from an EMBL/GenBank/DDBJ whole genome shotgun (WGS) entry which is preliminary data.</text>
</comment>
<protein>
    <recommendedName>
        <fullName evidence="2">non-specific protein-tyrosine kinase</fullName>
        <ecNumber evidence="2">2.7.10.2</ecNumber>
    </recommendedName>
</protein>
<name>A0A6I2TWU5_9BACT</name>
<dbReference type="PANTHER" id="PTHR32309:SF13">
    <property type="entry name" value="FERRIC ENTEROBACTIN TRANSPORT PROTEIN FEPE"/>
    <property type="match status" value="1"/>
</dbReference>
<feature type="domain" description="Tyrosine-protein kinase G-rich" evidence="11">
    <location>
        <begin position="350"/>
        <end position="427"/>
    </location>
</feature>
<evidence type="ECO:0000259" key="10">
    <source>
        <dbReference type="Pfam" id="PF13614"/>
    </source>
</evidence>
<keyword evidence="9" id="KW-1133">Transmembrane helix</keyword>
<evidence type="ECO:0000256" key="8">
    <source>
        <dbReference type="ARBA" id="ARBA00051245"/>
    </source>
</evidence>
<keyword evidence="9" id="KW-0472">Membrane</keyword>
<evidence type="ECO:0000256" key="1">
    <source>
        <dbReference type="ARBA" id="ARBA00007316"/>
    </source>
</evidence>
<dbReference type="NCBIfam" id="TIGR01007">
    <property type="entry name" value="eps_fam"/>
    <property type="match status" value="1"/>
</dbReference>
<reference evidence="12 13" key="1">
    <citation type="submission" date="2019-08" db="EMBL/GenBank/DDBJ databases">
        <title>In-depth cultivation of the pig gut microbiome towards novel bacterial diversity and tailored functional studies.</title>
        <authorList>
            <person name="Wylensek D."/>
            <person name="Hitch T.C.A."/>
            <person name="Clavel T."/>
        </authorList>
    </citation>
    <scope>NUCLEOTIDE SEQUENCE [LARGE SCALE GENOMIC DNA]</scope>
    <source>
        <strain evidence="12 13">LKV-178-WT-2C</strain>
    </source>
</reference>
<dbReference type="CDD" id="cd05387">
    <property type="entry name" value="BY-kinase"/>
    <property type="match status" value="1"/>
</dbReference>
<dbReference type="EMBL" id="VUNF01000003">
    <property type="protein sequence ID" value="MST76718.1"/>
    <property type="molecule type" value="Genomic_DNA"/>
</dbReference>
<keyword evidence="4" id="KW-0547">Nucleotide-binding</keyword>
<keyword evidence="3 12" id="KW-0808">Transferase</keyword>
<dbReference type="PANTHER" id="PTHR32309">
    <property type="entry name" value="TYROSINE-PROTEIN KINASE"/>
    <property type="match status" value="1"/>
</dbReference>
<evidence type="ECO:0000313" key="12">
    <source>
        <dbReference type="EMBL" id="MST76718.1"/>
    </source>
</evidence>
<evidence type="ECO:0000256" key="5">
    <source>
        <dbReference type="ARBA" id="ARBA00022777"/>
    </source>
</evidence>
<dbReference type="AlphaFoldDB" id="A0A6I2TWU5"/>
<evidence type="ECO:0000256" key="6">
    <source>
        <dbReference type="ARBA" id="ARBA00022840"/>
    </source>
</evidence>
<dbReference type="EC" id="2.7.10.2" evidence="2"/>
<feature type="transmembrane region" description="Helical" evidence="9">
    <location>
        <begin position="30"/>
        <end position="48"/>
    </location>
</feature>
<dbReference type="Gene3D" id="3.40.50.300">
    <property type="entry name" value="P-loop containing nucleotide triphosphate hydrolases"/>
    <property type="match status" value="1"/>
</dbReference>
<dbReference type="InterPro" id="IPR050445">
    <property type="entry name" value="Bact_polysacc_biosynth/exp"/>
</dbReference>
<dbReference type="GO" id="GO:0004715">
    <property type="term" value="F:non-membrane spanning protein tyrosine kinase activity"/>
    <property type="evidence" value="ECO:0007669"/>
    <property type="project" value="UniProtKB-EC"/>
</dbReference>
<dbReference type="InterPro" id="IPR027417">
    <property type="entry name" value="P-loop_NTPase"/>
</dbReference>
<dbReference type="GO" id="GO:0005886">
    <property type="term" value="C:plasma membrane"/>
    <property type="evidence" value="ECO:0007669"/>
    <property type="project" value="TreeGrafter"/>
</dbReference>
<dbReference type="GO" id="GO:0005524">
    <property type="term" value="F:ATP binding"/>
    <property type="evidence" value="ECO:0007669"/>
    <property type="project" value="UniProtKB-KW"/>
</dbReference>
<proteinExistence type="inferred from homology"/>
<evidence type="ECO:0000313" key="13">
    <source>
        <dbReference type="Proteomes" id="UP000450161"/>
    </source>
</evidence>
<dbReference type="Proteomes" id="UP000450161">
    <property type="component" value="Unassembled WGS sequence"/>
</dbReference>
<evidence type="ECO:0000256" key="2">
    <source>
        <dbReference type="ARBA" id="ARBA00011903"/>
    </source>
</evidence>
<comment type="similarity">
    <text evidence="1">Belongs to the CpsD/CapB family.</text>
</comment>
<feature type="domain" description="AAA" evidence="10">
    <location>
        <begin position="524"/>
        <end position="639"/>
    </location>
</feature>
<gene>
    <name evidence="12" type="ORF">FYJ72_03210</name>
</gene>
<dbReference type="Pfam" id="PF13807">
    <property type="entry name" value="GNVR"/>
    <property type="match status" value="1"/>
</dbReference>
<dbReference type="InterPro" id="IPR025669">
    <property type="entry name" value="AAA_dom"/>
</dbReference>
<keyword evidence="6" id="KW-0067">ATP-binding</keyword>
<dbReference type="InterPro" id="IPR005702">
    <property type="entry name" value="Wzc-like_C"/>
</dbReference>
<comment type="catalytic activity">
    <reaction evidence="8">
        <text>L-tyrosyl-[protein] + ATP = O-phospho-L-tyrosyl-[protein] + ADP + H(+)</text>
        <dbReference type="Rhea" id="RHEA:10596"/>
        <dbReference type="Rhea" id="RHEA-COMP:10136"/>
        <dbReference type="Rhea" id="RHEA-COMP:20101"/>
        <dbReference type="ChEBI" id="CHEBI:15378"/>
        <dbReference type="ChEBI" id="CHEBI:30616"/>
        <dbReference type="ChEBI" id="CHEBI:46858"/>
        <dbReference type="ChEBI" id="CHEBI:61978"/>
        <dbReference type="ChEBI" id="CHEBI:456216"/>
        <dbReference type="EC" id="2.7.10.2"/>
    </reaction>
</comment>
<organism evidence="12 13">
    <name type="scientific">Segatella copri</name>
    <dbReference type="NCBI Taxonomy" id="165179"/>
    <lineage>
        <taxon>Bacteria</taxon>
        <taxon>Pseudomonadati</taxon>
        <taxon>Bacteroidota</taxon>
        <taxon>Bacteroidia</taxon>
        <taxon>Bacteroidales</taxon>
        <taxon>Prevotellaceae</taxon>
        <taxon>Segatella</taxon>
    </lineage>
</organism>